<feature type="transmembrane region" description="Helical" evidence="5">
    <location>
        <begin position="498"/>
        <end position="515"/>
    </location>
</feature>
<keyword evidence="7" id="KW-1185">Reference proteome</keyword>
<feature type="transmembrane region" description="Helical" evidence="5">
    <location>
        <begin position="82"/>
        <end position="105"/>
    </location>
</feature>
<dbReference type="AlphaFoldDB" id="A0A7J6MXZ2"/>
<feature type="transmembrane region" description="Helical" evidence="5">
    <location>
        <begin position="50"/>
        <end position="70"/>
    </location>
</feature>
<proteinExistence type="predicted"/>
<evidence type="ECO:0008006" key="8">
    <source>
        <dbReference type="Google" id="ProtNLM"/>
    </source>
</evidence>
<dbReference type="OrthoDB" id="436099at2759"/>
<reference evidence="6 7" key="1">
    <citation type="submission" date="2020-04" db="EMBL/GenBank/DDBJ databases">
        <title>Perkinsus chesapeaki whole genome sequence.</title>
        <authorList>
            <person name="Bogema D.R."/>
        </authorList>
    </citation>
    <scope>NUCLEOTIDE SEQUENCE [LARGE SCALE GENOMIC DNA]</scope>
    <source>
        <strain evidence="6">ATCC PRA-425</strain>
    </source>
</reference>
<feature type="transmembrane region" description="Helical" evidence="5">
    <location>
        <begin position="12"/>
        <end position="38"/>
    </location>
</feature>
<dbReference type="PANTHER" id="PTHR14255:SF3">
    <property type="entry name" value="SULFITE EXPORTER TAUE_SAFE FAMILY PROTEIN 5-RELATED"/>
    <property type="match status" value="1"/>
</dbReference>
<keyword evidence="2 5" id="KW-0812">Transmembrane</keyword>
<feature type="transmembrane region" description="Helical" evidence="5">
    <location>
        <begin position="239"/>
        <end position="259"/>
    </location>
</feature>
<dbReference type="GO" id="GO:0031464">
    <property type="term" value="C:Cul4A-RING E3 ubiquitin ligase complex"/>
    <property type="evidence" value="ECO:0007669"/>
    <property type="project" value="TreeGrafter"/>
</dbReference>
<feature type="transmembrane region" description="Helical" evidence="5">
    <location>
        <begin position="527"/>
        <end position="552"/>
    </location>
</feature>
<feature type="transmembrane region" description="Helical" evidence="5">
    <location>
        <begin position="470"/>
        <end position="492"/>
    </location>
</feature>
<evidence type="ECO:0000256" key="2">
    <source>
        <dbReference type="ARBA" id="ARBA00022692"/>
    </source>
</evidence>
<feature type="transmembrane region" description="Helical" evidence="5">
    <location>
        <begin position="361"/>
        <end position="384"/>
    </location>
</feature>
<gene>
    <name evidence="6" type="ORF">FOL47_006430</name>
</gene>
<organism evidence="6 7">
    <name type="scientific">Perkinsus chesapeaki</name>
    <name type="common">Clam parasite</name>
    <name type="synonym">Perkinsus andrewsi</name>
    <dbReference type="NCBI Taxonomy" id="330153"/>
    <lineage>
        <taxon>Eukaryota</taxon>
        <taxon>Sar</taxon>
        <taxon>Alveolata</taxon>
        <taxon>Perkinsozoa</taxon>
        <taxon>Perkinsea</taxon>
        <taxon>Perkinsida</taxon>
        <taxon>Perkinsidae</taxon>
        <taxon>Perkinsus</taxon>
    </lineage>
</organism>
<comment type="caution">
    <text evidence="6">The sequence shown here is derived from an EMBL/GenBank/DDBJ whole genome shotgun (WGS) entry which is preliminary data.</text>
</comment>
<feature type="transmembrane region" description="Helical" evidence="5">
    <location>
        <begin position="396"/>
        <end position="418"/>
    </location>
</feature>
<keyword evidence="4 5" id="KW-0472">Membrane</keyword>
<evidence type="ECO:0000313" key="6">
    <source>
        <dbReference type="EMBL" id="KAF4676274.1"/>
    </source>
</evidence>
<keyword evidence="3 5" id="KW-1133">Transmembrane helix</keyword>
<feature type="transmembrane region" description="Helical" evidence="5">
    <location>
        <begin position="111"/>
        <end position="131"/>
    </location>
</feature>
<dbReference type="GO" id="GO:0016567">
    <property type="term" value="P:protein ubiquitination"/>
    <property type="evidence" value="ECO:0007669"/>
    <property type="project" value="TreeGrafter"/>
</dbReference>
<evidence type="ECO:0000256" key="5">
    <source>
        <dbReference type="SAM" id="Phobius"/>
    </source>
</evidence>
<dbReference type="EMBL" id="JAAPAO010000036">
    <property type="protein sequence ID" value="KAF4676274.1"/>
    <property type="molecule type" value="Genomic_DNA"/>
</dbReference>
<dbReference type="InterPro" id="IPR002781">
    <property type="entry name" value="TM_pro_TauE-like"/>
</dbReference>
<dbReference type="Pfam" id="PF01925">
    <property type="entry name" value="TauE"/>
    <property type="match status" value="1"/>
</dbReference>
<comment type="subcellular location">
    <subcellularLocation>
        <location evidence="1">Membrane</location>
        <topology evidence="1">Multi-pass membrane protein</topology>
    </subcellularLocation>
</comment>
<dbReference type="GO" id="GO:0016020">
    <property type="term" value="C:membrane"/>
    <property type="evidence" value="ECO:0007669"/>
    <property type="project" value="UniProtKB-SubCell"/>
</dbReference>
<sequence length="571" mass="59168">MDPPLHVENIGVVAPVIFIIAMLCMPPGVGGGILFVPLLNLVGKLPSKNATAMSQTLVASAVCAKILFSLHAQFTSRHKSRVIILPFVVLMLPSMIVGGLIGVYIYSWLPVLIQLILYVVTALFGSTLSLLKGRKLWRAESQAIAAAKREAAVAKRATEQPTGADNNDDDAAALETHASESPSAPRVSPLLRPITRMKAALCLAAVVGVWIVVILSRLILGSASTDSIVGIPFCQGLYWGLSALVVVVLMAVPVIFALVDRSRETSKAAVTLSGSLLGIGFLASVVGISGGIIITPLIMFMGLTPPQASGTGSLVILVSSSSLALSFGLGGFLPAASDLWIIVLPFCGALAPLIPRQSILFIVALCIIWLVVVVSRLLLGSAGTPSLIGIPYCESLYWALSVVVIAVLLAVPGIYIIVNKSPGVFNISIKLSAALLCIGFIAAMVGQGGGTLITPLLLHMELDPAQASATGSVVMLVTSSSLALSFGLGGFLPAASDMWIIVLPFFGALIGDLLLSKLMKWAGRLSLLALSLAVLATTGAMVIFVTGIVQVLSASQHQGGGTSPFTLGSIC</sequence>
<evidence type="ECO:0000256" key="3">
    <source>
        <dbReference type="ARBA" id="ARBA00022989"/>
    </source>
</evidence>
<dbReference type="PANTHER" id="PTHR14255">
    <property type="entry name" value="CEREBLON"/>
    <property type="match status" value="1"/>
</dbReference>
<evidence type="ECO:0000256" key="4">
    <source>
        <dbReference type="ARBA" id="ARBA00023136"/>
    </source>
</evidence>
<dbReference type="Proteomes" id="UP000591131">
    <property type="component" value="Unassembled WGS sequence"/>
</dbReference>
<feature type="transmembrane region" description="Helical" evidence="5">
    <location>
        <begin position="339"/>
        <end position="355"/>
    </location>
</feature>
<evidence type="ECO:0000313" key="7">
    <source>
        <dbReference type="Proteomes" id="UP000591131"/>
    </source>
</evidence>
<feature type="transmembrane region" description="Helical" evidence="5">
    <location>
        <begin position="433"/>
        <end position="458"/>
    </location>
</feature>
<accession>A0A7J6MXZ2</accession>
<protein>
    <recommendedName>
        <fullName evidence="8">Sulfite exporter TauE/SafE</fullName>
    </recommendedName>
</protein>
<feature type="transmembrane region" description="Helical" evidence="5">
    <location>
        <begin position="199"/>
        <end position="219"/>
    </location>
</feature>
<name>A0A7J6MXZ2_PERCH</name>
<feature type="transmembrane region" description="Helical" evidence="5">
    <location>
        <begin position="271"/>
        <end position="300"/>
    </location>
</feature>
<evidence type="ECO:0000256" key="1">
    <source>
        <dbReference type="ARBA" id="ARBA00004141"/>
    </source>
</evidence>